<protein>
    <recommendedName>
        <fullName evidence="5">Probable 2-(5''-triphosphoribosyl)-3'-dephosphocoenzyme-A synthase</fullName>
        <shortName evidence="5">2-(5''-triphosphoribosyl)-3'-dephospho-CoA synthase</shortName>
        <ecNumber evidence="5">2.4.2.52</ecNumber>
    </recommendedName>
</protein>
<dbReference type="PANTHER" id="PTHR30201:SF2">
    <property type="entry name" value="2-(5''-TRIPHOSPHORIBOSYL)-3'-DEPHOSPHOCOENZYME-A SYNTHASE"/>
    <property type="match status" value="1"/>
</dbReference>
<evidence type="ECO:0000256" key="3">
    <source>
        <dbReference type="ARBA" id="ARBA00022741"/>
    </source>
</evidence>
<sequence length="299" mass="33797">MRSFPPSHHQRTPRQNFGNLRRKLSMIENYLQAALKALIYEVSVFPKPGLVDPLDNSTHPDMTVFTFIDSSFSLEKYFLEVSKTAAQFRGKDLRDLFYQIRPLGIQAEKDMYAATKGVNTHKGAIFSLGIVLAASVYSKSLKTENILTVVKKMMKGIVTRDLENKKNFQTAGEIQFEKYRLTGIRGQAEAGFPIVSCFALPFFNKRKGSLNDRLLDTLLLIARHNPDSNLIKRAGNPDVIEKVNSQIDEYFDLGGSQSQAGRKQLEKINNYFNRFNLSLGGAADMLILTIYFALIEKNI</sequence>
<dbReference type="EC" id="2.4.2.52" evidence="5"/>
<dbReference type="PANTHER" id="PTHR30201">
    <property type="entry name" value="TRIPHOSPHORIBOSYL-DEPHOSPHO-COA SYNTHASE"/>
    <property type="match status" value="1"/>
</dbReference>
<keyword evidence="2 5" id="KW-0808">Transferase</keyword>
<dbReference type="GO" id="GO:0005524">
    <property type="term" value="F:ATP binding"/>
    <property type="evidence" value="ECO:0007669"/>
    <property type="project" value="UniProtKB-KW"/>
</dbReference>
<evidence type="ECO:0000313" key="6">
    <source>
        <dbReference type="EMBL" id="EAV38721.1"/>
    </source>
</evidence>
<comment type="similarity">
    <text evidence="5">Belongs to the CitG/MdcB family.</text>
</comment>
<proteinExistence type="inferred from homology"/>
<dbReference type="HOGENOM" id="CLU_056179_1_0_9"/>
<dbReference type="AlphaFoldDB" id="A0NL50"/>
<dbReference type="EMBL" id="AAUV01000061">
    <property type="protein sequence ID" value="EAV38721.1"/>
    <property type="molecule type" value="Genomic_DNA"/>
</dbReference>
<comment type="catalytic activity">
    <reaction evidence="1 5">
        <text>3'-dephospho-CoA + ATP = 2'-(5''-triphospho-alpha-D-ribosyl)-3'-dephospho-CoA + adenine</text>
        <dbReference type="Rhea" id="RHEA:15117"/>
        <dbReference type="ChEBI" id="CHEBI:16708"/>
        <dbReference type="ChEBI" id="CHEBI:30616"/>
        <dbReference type="ChEBI" id="CHEBI:57328"/>
        <dbReference type="ChEBI" id="CHEBI:61378"/>
        <dbReference type="EC" id="2.4.2.52"/>
    </reaction>
</comment>
<dbReference type="NCBIfam" id="NF002315">
    <property type="entry name" value="PRK01237.1"/>
    <property type="match status" value="1"/>
</dbReference>
<dbReference type="GO" id="GO:0016829">
    <property type="term" value="F:lyase activity"/>
    <property type="evidence" value="ECO:0007669"/>
    <property type="project" value="UniProtKB-KW"/>
</dbReference>
<evidence type="ECO:0000256" key="1">
    <source>
        <dbReference type="ARBA" id="ARBA00001210"/>
    </source>
</evidence>
<comment type="caution">
    <text evidence="6">The sequence shown here is derived from an EMBL/GenBank/DDBJ whole genome shotgun (WGS) entry which is preliminary data.</text>
</comment>
<evidence type="ECO:0000256" key="2">
    <source>
        <dbReference type="ARBA" id="ARBA00022679"/>
    </source>
</evidence>
<name>A0NL50_OENOE</name>
<dbReference type="HAMAP" id="MF_00397">
    <property type="entry name" value="CitG"/>
    <property type="match status" value="1"/>
</dbReference>
<evidence type="ECO:0000256" key="4">
    <source>
        <dbReference type="ARBA" id="ARBA00022840"/>
    </source>
</evidence>
<dbReference type="NCBIfam" id="TIGR03125">
    <property type="entry name" value="citrate_citG"/>
    <property type="match status" value="1"/>
</dbReference>
<evidence type="ECO:0000313" key="7">
    <source>
        <dbReference type="Proteomes" id="UP000003346"/>
    </source>
</evidence>
<keyword evidence="3 5" id="KW-0547">Nucleotide-binding</keyword>
<accession>A0NL50</accession>
<dbReference type="Proteomes" id="UP000003346">
    <property type="component" value="Unassembled WGS sequence"/>
</dbReference>
<dbReference type="Pfam" id="PF01874">
    <property type="entry name" value="CitG"/>
    <property type="match status" value="1"/>
</dbReference>
<dbReference type="Gene3D" id="1.10.4200.10">
    <property type="entry name" value="Triphosphoribosyl-dephospho-CoA protein"/>
    <property type="match status" value="1"/>
</dbReference>
<dbReference type="InterPro" id="IPR002736">
    <property type="entry name" value="CitG"/>
</dbReference>
<evidence type="ECO:0000256" key="5">
    <source>
        <dbReference type="HAMAP-Rule" id="MF_00397"/>
    </source>
</evidence>
<reference evidence="6 7" key="1">
    <citation type="submission" date="2006-11" db="EMBL/GenBank/DDBJ databases">
        <authorList>
            <consortium name="Laboratoire de Microbiologie (Universite Bourgogne)"/>
            <consortium name="GENOME Express"/>
            <consortium name="UMR Oenologie Ampelologie (Universite Bordeaux 2)"/>
            <person name="Guzzo J."/>
        </authorList>
    </citation>
    <scope>NUCLEOTIDE SEQUENCE [LARGE SCALE GENOMIC DNA]</scope>
    <source>
        <strain evidence="6 7">ATCC BAA-1163</strain>
    </source>
</reference>
<dbReference type="GO" id="GO:0046917">
    <property type="term" value="F:triphosphoribosyl-dephospho-CoA synthase activity"/>
    <property type="evidence" value="ECO:0007669"/>
    <property type="project" value="UniProtKB-UniRule"/>
</dbReference>
<gene>
    <name evidence="5 6" type="primary">citG</name>
    <name evidence="6" type="ORF">OENOO_66029</name>
</gene>
<dbReference type="GO" id="GO:0051191">
    <property type="term" value="P:prosthetic group biosynthetic process"/>
    <property type="evidence" value="ECO:0007669"/>
    <property type="project" value="TreeGrafter"/>
</dbReference>
<dbReference type="InterPro" id="IPR017551">
    <property type="entry name" value="TriPribosyl-deP-CoA_syn_CitG"/>
</dbReference>
<organism evidence="6 7">
    <name type="scientific">Oenococcus oeni ATCC BAA-1163</name>
    <dbReference type="NCBI Taxonomy" id="379360"/>
    <lineage>
        <taxon>Bacteria</taxon>
        <taxon>Bacillati</taxon>
        <taxon>Bacillota</taxon>
        <taxon>Bacilli</taxon>
        <taxon>Lactobacillales</taxon>
        <taxon>Lactobacillaceae</taxon>
        <taxon>Oenococcus</taxon>
    </lineage>
</organism>
<keyword evidence="4 5" id="KW-0067">ATP-binding</keyword>
<keyword evidence="6" id="KW-0456">Lyase</keyword>